<gene>
    <name evidence="2" type="ORF">HC175_15710</name>
</gene>
<evidence type="ECO:0000313" key="2">
    <source>
        <dbReference type="EMBL" id="NJW54356.1"/>
    </source>
</evidence>
<dbReference type="InterPro" id="IPR011990">
    <property type="entry name" value="TPR-like_helical_dom_sf"/>
</dbReference>
<sequence length="103" mass="11339">MKTHTFRLVLTALAVIFTLNSCSEDFLEVPVKGTNLESNYYRNENEAFAGLVAVYDVMRKYSGGFENMVTFFNAASDDFRAGGGNASDGIGIQTFDDFNITPT</sequence>
<evidence type="ECO:0000313" key="3">
    <source>
        <dbReference type="Proteomes" id="UP000703674"/>
    </source>
</evidence>
<dbReference type="SUPFAM" id="SSF48452">
    <property type="entry name" value="TPR-like"/>
    <property type="match status" value="1"/>
</dbReference>
<accession>A0ABX1D726</accession>
<name>A0ABX1D726_9FLAO</name>
<dbReference type="Proteomes" id="UP000703674">
    <property type="component" value="Unassembled WGS sequence"/>
</dbReference>
<dbReference type="EMBL" id="JAAVJR010000112">
    <property type="protein sequence ID" value="NJW54356.1"/>
    <property type="molecule type" value="Genomic_DNA"/>
</dbReference>
<feature type="signal peptide" evidence="1">
    <location>
        <begin position="1"/>
        <end position="23"/>
    </location>
</feature>
<organism evidence="2 3">
    <name type="scientific">Salinimicrobium oceani</name>
    <dbReference type="NCBI Taxonomy" id="2722702"/>
    <lineage>
        <taxon>Bacteria</taxon>
        <taxon>Pseudomonadati</taxon>
        <taxon>Bacteroidota</taxon>
        <taxon>Flavobacteriia</taxon>
        <taxon>Flavobacteriales</taxon>
        <taxon>Flavobacteriaceae</taxon>
        <taxon>Salinimicrobium</taxon>
    </lineage>
</organism>
<comment type="caution">
    <text evidence="2">The sequence shown here is derived from an EMBL/GenBank/DDBJ whole genome shotgun (WGS) entry which is preliminary data.</text>
</comment>
<protein>
    <submittedName>
        <fullName evidence="2">RagB/SusD family nutrient uptake outer membrane protein</fullName>
    </submittedName>
</protein>
<feature type="non-terminal residue" evidence="2">
    <location>
        <position position="103"/>
    </location>
</feature>
<keyword evidence="1" id="KW-0732">Signal</keyword>
<feature type="chain" id="PRO_5045578764" evidence="1">
    <location>
        <begin position="24"/>
        <end position="103"/>
    </location>
</feature>
<proteinExistence type="predicted"/>
<evidence type="ECO:0000256" key="1">
    <source>
        <dbReference type="SAM" id="SignalP"/>
    </source>
</evidence>
<reference evidence="2 3" key="1">
    <citation type="submission" date="2020-03" db="EMBL/GenBank/DDBJ databases">
        <title>Salinimicrobium sp. nov, isolated from SCS.</title>
        <authorList>
            <person name="Cao W.R."/>
        </authorList>
    </citation>
    <scope>NUCLEOTIDE SEQUENCE [LARGE SCALE GENOMIC DNA]</scope>
    <source>
        <strain evidence="3">J15B91</strain>
    </source>
</reference>
<keyword evidence="3" id="KW-1185">Reference proteome</keyword>